<feature type="compositionally biased region" description="Basic and acidic residues" evidence="1">
    <location>
        <begin position="309"/>
        <end position="321"/>
    </location>
</feature>
<dbReference type="InterPro" id="IPR006020">
    <property type="entry name" value="PTB/PI_dom"/>
</dbReference>
<dbReference type="OrthoDB" id="5962185at2759"/>
<organism evidence="3 4">
    <name type="scientific">Desmophyllum pertusum</name>
    <dbReference type="NCBI Taxonomy" id="174260"/>
    <lineage>
        <taxon>Eukaryota</taxon>
        <taxon>Metazoa</taxon>
        <taxon>Cnidaria</taxon>
        <taxon>Anthozoa</taxon>
        <taxon>Hexacorallia</taxon>
        <taxon>Scleractinia</taxon>
        <taxon>Caryophylliina</taxon>
        <taxon>Caryophylliidae</taxon>
        <taxon>Desmophyllum</taxon>
    </lineage>
</organism>
<dbReference type="GO" id="GO:0046627">
    <property type="term" value="P:negative regulation of insulin receptor signaling pathway"/>
    <property type="evidence" value="ECO:0007669"/>
    <property type="project" value="InterPro"/>
</dbReference>
<reference evidence="3" key="1">
    <citation type="submission" date="2023-01" db="EMBL/GenBank/DDBJ databases">
        <title>Genome assembly of the deep-sea coral Lophelia pertusa.</title>
        <authorList>
            <person name="Herrera S."/>
            <person name="Cordes E."/>
        </authorList>
    </citation>
    <scope>NUCLEOTIDE SEQUENCE</scope>
    <source>
        <strain evidence="3">USNM1676648</strain>
        <tissue evidence="3">Polyp</tissue>
    </source>
</reference>
<feature type="region of interest" description="Disordered" evidence="1">
    <location>
        <begin position="306"/>
        <end position="351"/>
    </location>
</feature>
<dbReference type="EMBL" id="MU827833">
    <property type="protein sequence ID" value="KAJ7319509.1"/>
    <property type="molecule type" value="Genomic_DNA"/>
</dbReference>
<dbReference type="GO" id="GO:0042127">
    <property type="term" value="P:regulation of cell population proliferation"/>
    <property type="evidence" value="ECO:0007669"/>
    <property type="project" value="InterPro"/>
</dbReference>
<dbReference type="InterPro" id="IPR011993">
    <property type="entry name" value="PH-like_dom_sf"/>
</dbReference>
<feature type="domain" description="PID" evidence="2">
    <location>
        <begin position="34"/>
        <end position="170"/>
    </location>
</feature>
<sequence length="363" mass="40962">MISLFSCRPLRSRSNVQGADRDYQRVDFTIHTPTYSVKYLGSHQLCSPGFAEICDTVKSIYAAEKSKLKSLDHYSLKLTKEELSLRDRDSTEDEEKVFLLRRIRFSGVFKANQRIFFFTYQFSSKAESVECNVVLCKSNNEAKSLAKVISRAFGDARSDFHQQEVASRRLHAEGLSENSISHLHVDVISNVEANRQYYNMSAFKNSRSNSAASALSSDFRSKSRTPDRLKARSNQSCHLGASIEWERTESSLDTRHESDVEKTSTSGETFGCTCEKDSLIKIEPAPGQTAESDKNITEAAGYSEIPPEMELHNEAPSKELDIQQPSQSSSTLEEEKELENIASHNSRRSYDWSMVSVLEETSI</sequence>
<evidence type="ECO:0000256" key="1">
    <source>
        <dbReference type="SAM" id="MobiDB-lite"/>
    </source>
</evidence>
<dbReference type="Gene3D" id="2.30.29.30">
    <property type="entry name" value="Pleckstrin-homology domain (PH domain)/Phosphotyrosine-binding domain (PTB)"/>
    <property type="match status" value="1"/>
</dbReference>
<dbReference type="Proteomes" id="UP001163046">
    <property type="component" value="Unassembled WGS sequence"/>
</dbReference>
<proteinExistence type="predicted"/>
<dbReference type="SUPFAM" id="SSF50729">
    <property type="entry name" value="PH domain-like"/>
    <property type="match status" value="1"/>
</dbReference>
<evidence type="ECO:0000313" key="3">
    <source>
        <dbReference type="EMBL" id="KAJ7319509.1"/>
    </source>
</evidence>
<dbReference type="CDD" id="cd00934">
    <property type="entry name" value="PTB"/>
    <property type="match status" value="1"/>
</dbReference>
<dbReference type="GO" id="GO:0051881">
    <property type="term" value="P:regulation of mitochondrial membrane potential"/>
    <property type="evidence" value="ECO:0007669"/>
    <property type="project" value="InterPro"/>
</dbReference>
<name>A0A9X0CCR1_9CNID</name>
<comment type="caution">
    <text evidence="3">The sequence shown here is derived from an EMBL/GenBank/DDBJ whole genome shotgun (WGS) entry which is preliminary data.</text>
</comment>
<dbReference type="PANTHER" id="PTHR16265:SF1">
    <property type="entry name" value="PTB-CONTAINING, CUBILIN AND LRP1-INTERACTING PROTEIN"/>
    <property type="match status" value="1"/>
</dbReference>
<evidence type="ECO:0000313" key="4">
    <source>
        <dbReference type="Proteomes" id="UP001163046"/>
    </source>
</evidence>
<evidence type="ECO:0000259" key="2">
    <source>
        <dbReference type="Pfam" id="PF14719"/>
    </source>
</evidence>
<dbReference type="PANTHER" id="PTHR16265">
    <property type="entry name" value="PTB-CONTAINING, CUBILIN AND LRP1-INTERACTING PROTEIN"/>
    <property type="match status" value="1"/>
</dbReference>
<dbReference type="AlphaFoldDB" id="A0A9X0CCR1"/>
<feature type="compositionally biased region" description="Basic and acidic residues" evidence="1">
    <location>
        <begin position="219"/>
        <end position="230"/>
    </location>
</feature>
<accession>A0A9X0CCR1</accession>
<feature type="compositionally biased region" description="Basic and acidic residues" evidence="1">
    <location>
        <begin position="244"/>
        <end position="262"/>
    </location>
</feature>
<dbReference type="InterPro" id="IPR039112">
    <property type="entry name" value="PID1"/>
</dbReference>
<protein>
    <recommendedName>
        <fullName evidence="2">PID domain-containing protein</fullName>
    </recommendedName>
</protein>
<keyword evidence="4" id="KW-1185">Reference proteome</keyword>
<feature type="region of interest" description="Disordered" evidence="1">
    <location>
        <begin position="214"/>
        <end position="267"/>
    </location>
</feature>
<dbReference type="Pfam" id="PF14719">
    <property type="entry name" value="PID_2"/>
    <property type="match status" value="1"/>
</dbReference>
<gene>
    <name evidence="3" type="ORF">OS493_035819</name>
</gene>